<sequence length="103" mass="11827">MDAEANEINDAPNNQEAEREPDQAPPPEEKKPITVSEMVEVLTNDVVNRRADFRVYERQGFPISPDAIRSNEVKWACAILLERLIPVFPEIRKLLQSNSRKKN</sequence>
<feature type="region of interest" description="Disordered" evidence="1">
    <location>
        <begin position="1"/>
        <end position="34"/>
    </location>
</feature>
<name>A6WZ48_BRUA4</name>
<protein>
    <submittedName>
        <fullName evidence="2">Uncharacterized protein</fullName>
    </submittedName>
</protein>
<reference evidence="2 3" key="1">
    <citation type="journal article" date="2011" name="J. Bacteriol.">
        <title>Genome of Ochrobactrum anthropi ATCC 49188 T, a versatile opportunistic pathogen and symbiont of several eukaryotic hosts.</title>
        <authorList>
            <person name="Chain P.S."/>
            <person name="Lang D.M."/>
            <person name="Comerci D.J."/>
            <person name="Malfatti S.A."/>
            <person name="Vergez L.M."/>
            <person name="Shin M."/>
            <person name="Ugalde R.A."/>
            <person name="Garcia E."/>
            <person name="Tolmasky M.E."/>
        </authorList>
    </citation>
    <scope>NUCLEOTIDE SEQUENCE [LARGE SCALE GENOMIC DNA]</scope>
    <source>
        <strain evidence="3">ATCC 49188 / DSM 6882 / CCUG 24695 / JCM 21032 / LMG 3331 / NBRC 15819 / NCTC 12168 / Alc 37</strain>
    </source>
</reference>
<proteinExistence type="predicted"/>
<dbReference type="Proteomes" id="UP000002301">
    <property type="component" value="Chromosome 1"/>
</dbReference>
<dbReference type="STRING" id="439375.Oant_1536"/>
<organism evidence="2 3">
    <name type="scientific">Brucella anthropi (strain ATCC 49188 / DSM 6882 / CCUG 24695 / JCM 21032 / LMG 3331 / NBRC 15819 / NCTC 12168 / Alc 37)</name>
    <name type="common">Ochrobactrum anthropi</name>
    <dbReference type="NCBI Taxonomy" id="439375"/>
    <lineage>
        <taxon>Bacteria</taxon>
        <taxon>Pseudomonadati</taxon>
        <taxon>Pseudomonadota</taxon>
        <taxon>Alphaproteobacteria</taxon>
        <taxon>Hyphomicrobiales</taxon>
        <taxon>Brucellaceae</taxon>
        <taxon>Brucella/Ochrobactrum group</taxon>
        <taxon>Brucella</taxon>
    </lineage>
</organism>
<gene>
    <name evidence="2" type="ordered locus">Oant_1536</name>
</gene>
<dbReference type="PATRIC" id="fig|439375.7.peg.1611"/>
<dbReference type="HOGENOM" id="CLU_2260882_0_0_5"/>
<dbReference type="EMBL" id="CP000758">
    <property type="protein sequence ID" value="ABS14252.1"/>
    <property type="molecule type" value="Genomic_DNA"/>
</dbReference>
<evidence type="ECO:0000313" key="2">
    <source>
        <dbReference type="EMBL" id="ABS14252.1"/>
    </source>
</evidence>
<feature type="compositionally biased region" description="Basic and acidic residues" evidence="1">
    <location>
        <begin position="16"/>
        <end position="32"/>
    </location>
</feature>
<keyword evidence="3" id="KW-1185">Reference proteome</keyword>
<accession>A6WZ48</accession>
<dbReference type="RefSeq" id="WP_012091590.1">
    <property type="nucleotide sequence ID" value="NC_009667.1"/>
</dbReference>
<dbReference type="AlphaFoldDB" id="A6WZ48"/>
<evidence type="ECO:0000256" key="1">
    <source>
        <dbReference type="SAM" id="MobiDB-lite"/>
    </source>
</evidence>
<evidence type="ECO:0000313" key="3">
    <source>
        <dbReference type="Proteomes" id="UP000002301"/>
    </source>
</evidence>
<dbReference type="KEGG" id="oan:Oant_1536"/>